<protein>
    <submittedName>
        <fullName evidence="1">Uncharacterized protein</fullName>
    </submittedName>
</protein>
<sequence>MSIVFAKFVDAKVAAVVYTPTDDPSFMAVDSERADIVAFLDDPTGLKTRFAPLNPVRFALGMLYLNITPDMVHDAIYALPEPDKTIAAIYWERADKFLRDDPILAAVSAGFDLTDQQIDEAWRYAEQLT</sequence>
<keyword evidence="2" id="KW-1185">Reference proteome</keyword>
<gene>
    <name evidence="1" type="ORF">EVC01_044</name>
</gene>
<name>A0A7S5UZB2_9CAUD</name>
<evidence type="ECO:0000313" key="1">
    <source>
        <dbReference type="EMBL" id="QIG73208.1"/>
    </source>
</evidence>
<evidence type="ECO:0000313" key="2">
    <source>
        <dbReference type="Proteomes" id="UP000639704"/>
    </source>
</evidence>
<dbReference type="EMBL" id="MN988529">
    <property type="protein sequence ID" value="QIG73208.1"/>
    <property type="molecule type" value="Genomic_DNA"/>
</dbReference>
<organism evidence="1 2">
    <name type="scientific">Rhizobium phage RHph_I38</name>
    <dbReference type="NCBI Taxonomy" id="2509734"/>
    <lineage>
        <taxon>Viruses</taxon>
        <taxon>Duplodnaviria</taxon>
        <taxon>Heunggongvirae</taxon>
        <taxon>Uroviricota</taxon>
        <taxon>Caudoviricetes</taxon>
        <taxon>Autographivirales</taxon>
        <taxon>Dunnvirinae</taxon>
        <taxon>Cuernavacavirus</taxon>
        <taxon>Cuernavacavirus RHphI38</taxon>
    </lineage>
</organism>
<reference evidence="1" key="1">
    <citation type="submission" date="2020-01" db="EMBL/GenBank/DDBJ databases">
        <title>Patterns of diversity and host range of bacteriophage communities associated with bean-nodulatin bacteria.</title>
        <authorList>
            <person name="Vann Cauwenberghe J."/>
            <person name="Santamaria R.I."/>
            <person name="Bustos P."/>
            <person name="Juarez S."/>
            <person name="Gonzalez V."/>
        </authorList>
    </citation>
    <scope>NUCLEOTIDE SEQUENCE</scope>
</reference>
<accession>A0A7S5UZB2</accession>
<dbReference type="Proteomes" id="UP000639704">
    <property type="component" value="Segment"/>
</dbReference>
<proteinExistence type="predicted"/>